<dbReference type="AlphaFoldDB" id="A0A0V1J3F5"/>
<dbReference type="EMBL" id="JYDV01000139">
    <property type="protein sequence ID" value="KRZ29514.1"/>
    <property type="molecule type" value="Genomic_DNA"/>
</dbReference>
<name>A0A0V1J3F5_TRIPS</name>
<gene>
    <name evidence="1" type="ORF">T4C_11382</name>
</gene>
<proteinExistence type="predicted"/>
<accession>A0A0V1J3F5</accession>
<reference evidence="1 2" key="1">
    <citation type="submission" date="2015-01" db="EMBL/GenBank/DDBJ databases">
        <title>Evolution of Trichinella species and genotypes.</title>
        <authorList>
            <person name="Korhonen P.K."/>
            <person name="Edoardo P."/>
            <person name="Giuseppe L.R."/>
            <person name="Gasser R.B."/>
        </authorList>
    </citation>
    <scope>NUCLEOTIDE SEQUENCE [LARGE SCALE GENOMIC DNA]</scope>
    <source>
        <strain evidence="1">ISS176</strain>
    </source>
</reference>
<organism evidence="1 2">
    <name type="scientific">Trichinella pseudospiralis</name>
    <name type="common">Parasitic roundworm</name>
    <dbReference type="NCBI Taxonomy" id="6337"/>
    <lineage>
        <taxon>Eukaryota</taxon>
        <taxon>Metazoa</taxon>
        <taxon>Ecdysozoa</taxon>
        <taxon>Nematoda</taxon>
        <taxon>Enoplea</taxon>
        <taxon>Dorylaimia</taxon>
        <taxon>Trichinellida</taxon>
        <taxon>Trichinellidae</taxon>
        <taxon>Trichinella</taxon>
    </lineage>
</organism>
<comment type="caution">
    <text evidence="1">The sequence shown here is derived from an EMBL/GenBank/DDBJ whole genome shotgun (WGS) entry which is preliminary data.</text>
</comment>
<protein>
    <submittedName>
        <fullName evidence="1">Uncharacterized protein</fullName>
    </submittedName>
</protein>
<sequence length="69" mass="7801">MTTFSSLADVKMNYMNEGTNNNLNFLQRCQTEDFLSIELHAGKRLSAVDSDIIHSSMIGLNDHLEIINK</sequence>
<dbReference type="Proteomes" id="UP000054826">
    <property type="component" value="Unassembled WGS sequence"/>
</dbReference>
<evidence type="ECO:0000313" key="1">
    <source>
        <dbReference type="EMBL" id="KRZ29514.1"/>
    </source>
</evidence>
<evidence type="ECO:0000313" key="2">
    <source>
        <dbReference type="Proteomes" id="UP000054826"/>
    </source>
</evidence>